<name>A0ABT1IFB7_9PSEU</name>
<dbReference type="EMBL" id="JAMTCO010000009">
    <property type="protein sequence ID" value="MCP2271310.1"/>
    <property type="molecule type" value="Genomic_DNA"/>
</dbReference>
<sequence>MTSRIPSLRSWLLGRRLRHLIDSTGIAHRDIADRLNWHRSDLSRFLNGQRGIPNPELGLLLFTCGVATRAQRQHYLALNADARREEWWHDGHDSPLFIQTLDELETQADTIVSFTPGVLPAPLQTDEYAAAMGTTARRHVFDQPTQPNWHFVVTRESLTPGGLAPRVVQEQARHLFWESTRRSVRIQVVPHTVLSHDIPFRLITVAEHGSLVHLDLGNSALFLENQRAIDRYSTLADKLIGTCVSADRSRDLLAALADPVVTGSGGGEEGR</sequence>
<dbReference type="Pfam" id="PF19054">
    <property type="entry name" value="DUF5753"/>
    <property type="match status" value="1"/>
</dbReference>
<accession>A0ABT1IFB7</accession>
<comment type="caution">
    <text evidence="2">The sequence shown here is derived from an EMBL/GenBank/DDBJ whole genome shotgun (WGS) entry which is preliminary data.</text>
</comment>
<dbReference type="Gene3D" id="1.10.260.40">
    <property type="entry name" value="lambda repressor-like DNA-binding domains"/>
    <property type="match status" value="1"/>
</dbReference>
<gene>
    <name evidence="2" type="ORF">LV75_003824</name>
</gene>
<organism evidence="2 3">
    <name type="scientific">Actinokineospora diospyrosa</name>
    <dbReference type="NCBI Taxonomy" id="103728"/>
    <lineage>
        <taxon>Bacteria</taxon>
        <taxon>Bacillati</taxon>
        <taxon>Actinomycetota</taxon>
        <taxon>Actinomycetes</taxon>
        <taxon>Pseudonocardiales</taxon>
        <taxon>Pseudonocardiaceae</taxon>
        <taxon>Actinokineospora</taxon>
    </lineage>
</organism>
<keyword evidence="3" id="KW-1185">Reference proteome</keyword>
<dbReference type="InterPro" id="IPR001387">
    <property type="entry name" value="Cro/C1-type_HTH"/>
</dbReference>
<evidence type="ECO:0000313" key="3">
    <source>
        <dbReference type="Proteomes" id="UP001205185"/>
    </source>
</evidence>
<dbReference type="RefSeq" id="WP_253888260.1">
    <property type="nucleotide sequence ID" value="NZ_BAAAVB010000027.1"/>
</dbReference>
<evidence type="ECO:0000259" key="1">
    <source>
        <dbReference type="Pfam" id="PF19054"/>
    </source>
</evidence>
<dbReference type="SUPFAM" id="SSF47413">
    <property type="entry name" value="lambda repressor-like DNA-binding domains"/>
    <property type="match status" value="1"/>
</dbReference>
<dbReference type="Pfam" id="PF13560">
    <property type="entry name" value="HTH_31"/>
    <property type="match status" value="1"/>
</dbReference>
<dbReference type="InterPro" id="IPR043917">
    <property type="entry name" value="DUF5753"/>
</dbReference>
<feature type="domain" description="DUF5753" evidence="1">
    <location>
        <begin position="99"/>
        <end position="254"/>
    </location>
</feature>
<dbReference type="InterPro" id="IPR010982">
    <property type="entry name" value="Lambda_DNA-bd_dom_sf"/>
</dbReference>
<protein>
    <recommendedName>
        <fullName evidence="1">DUF5753 domain-containing protein</fullName>
    </recommendedName>
</protein>
<dbReference type="CDD" id="cd00093">
    <property type="entry name" value="HTH_XRE"/>
    <property type="match status" value="1"/>
</dbReference>
<proteinExistence type="predicted"/>
<reference evidence="2 3" key="1">
    <citation type="submission" date="2022-06" db="EMBL/GenBank/DDBJ databases">
        <title>Genomic Encyclopedia of Archaeal and Bacterial Type Strains, Phase II (KMG-II): from individual species to whole genera.</title>
        <authorList>
            <person name="Goeker M."/>
        </authorList>
    </citation>
    <scope>NUCLEOTIDE SEQUENCE [LARGE SCALE GENOMIC DNA]</scope>
    <source>
        <strain evidence="2 3">DSM 44255</strain>
    </source>
</reference>
<dbReference type="Proteomes" id="UP001205185">
    <property type="component" value="Unassembled WGS sequence"/>
</dbReference>
<evidence type="ECO:0000313" key="2">
    <source>
        <dbReference type="EMBL" id="MCP2271310.1"/>
    </source>
</evidence>